<dbReference type="Proteomes" id="UP000236742">
    <property type="component" value="Unassembled WGS sequence"/>
</dbReference>
<feature type="transmembrane region" description="Helical" evidence="1">
    <location>
        <begin position="43"/>
        <end position="60"/>
    </location>
</feature>
<accession>A0A1H5SIE3</accession>
<keyword evidence="1" id="KW-0812">Transmembrane</keyword>
<sequence length="153" mass="16368">MPRVSQLMPSAANLVAALCLAMLAVIVTPQVKALFPEGTYFGNFTRTNVIIGLVVGWFVMGKRAGNGMTAAVNNGVTGVLVAVFWATFVPSVKQMFSLATRHRYGGPFEALADIFRIAAEYGLMILVPNVLITLLVGAVLAGIITEIAARNWR</sequence>
<proteinExistence type="predicted"/>
<keyword evidence="3" id="KW-1185">Reference proteome</keyword>
<keyword evidence="1" id="KW-1133">Transmembrane helix</keyword>
<feature type="transmembrane region" description="Helical" evidence="1">
    <location>
        <begin position="121"/>
        <end position="144"/>
    </location>
</feature>
<dbReference type="EMBL" id="FNVD01000001">
    <property type="protein sequence ID" value="SEF50184.1"/>
    <property type="molecule type" value="Genomic_DNA"/>
</dbReference>
<keyword evidence="1" id="KW-0472">Membrane</keyword>
<organism evidence="2 3">
    <name type="scientific">Jhaorihella thermophila</name>
    <dbReference type="NCBI Taxonomy" id="488547"/>
    <lineage>
        <taxon>Bacteria</taxon>
        <taxon>Pseudomonadati</taxon>
        <taxon>Pseudomonadota</taxon>
        <taxon>Alphaproteobacteria</taxon>
        <taxon>Rhodobacterales</taxon>
        <taxon>Paracoccaceae</taxon>
        <taxon>Jhaorihella</taxon>
    </lineage>
</organism>
<evidence type="ECO:0000256" key="1">
    <source>
        <dbReference type="SAM" id="Phobius"/>
    </source>
</evidence>
<evidence type="ECO:0000313" key="3">
    <source>
        <dbReference type="Proteomes" id="UP000236742"/>
    </source>
</evidence>
<dbReference type="NCBIfam" id="NF033773">
    <property type="entry name" value="tellur_TrgA"/>
    <property type="match status" value="1"/>
</dbReference>
<name>A0A1H5SIE3_9RHOB</name>
<dbReference type="RefSeq" id="WP_235003655.1">
    <property type="nucleotide sequence ID" value="NZ_FNVD01000001.1"/>
</dbReference>
<gene>
    <name evidence="2" type="ORF">SAMN05421751_101541</name>
</gene>
<dbReference type="AlphaFoldDB" id="A0A1H5SIE3"/>
<evidence type="ECO:0008006" key="4">
    <source>
        <dbReference type="Google" id="ProtNLM"/>
    </source>
</evidence>
<protein>
    <recommendedName>
        <fullName evidence="4">Tellurium resistance protein</fullName>
    </recommendedName>
</protein>
<reference evidence="2 3" key="1">
    <citation type="submission" date="2016-10" db="EMBL/GenBank/DDBJ databases">
        <authorList>
            <person name="de Groot N.N."/>
        </authorList>
    </citation>
    <scope>NUCLEOTIDE SEQUENCE [LARGE SCALE GENOMIC DNA]</scope>
    <source>
        <strain evidence="2 3">DSM 23413</strain>
    </source>
</reference>
<dbReference type="InterPro" id="IPR047784">
    <property type="entry name" value="TrgA"/>
</dbReference>
<feature type="transmembrane region" description="Helical" evidence="1">
    <location>
        <begin position="72"/>
        <end position="92"/>
    </location>
</feature>
<evidence type="ECO:0000313" key="2">
    <source>
        <dbReference type="EMBL" id="SEF50184.1"/>
    </source>
</evidence>